<dbReference type="EMBL" id="VDEP01000036">
    <property type="protein sequence ID" value="KAA1135999.1"/>
    <property type="molecule type" value="Genomic_DNA"/>
</dbReference>
<dbReference type="AlphaFoldDB" id="A0A5B0NC98"/>
<protein>
    <submittedName>
        <fullName evidence="2">Uncharacterized protein</fullName>
    </submittedName>
</protein>
<evidence type="ECO:0000313" key="2">
    <source>
        <dbReference type="EMBL" id="KAA1085588.1"/>
    </source>
</evidence>
<evidence type="ECO:0000313" key="4">
    <source>
        <dbReference type="Proteomes" id="UP000324748"/>
    </source>
</evidence>
<evidence type="ECO:0000313" key="5">
    <source>
        <dbReference type="Proteomes" id="UP000325313"/>
    </source>
</evidence>
<comment type="caution">
    <text evidence="2">The sequence shown here is derived from an EMBL/GenBank/DDBJ whole genome shotgun (WGS) entry which is preliminary data.</text>
</comment>
<feature type="compositionally biased region" description="Polar residues" evidence="1">
    <location>
        <begin position="502"/>
        <end position="513"/>
    </location>
</feature>
<evidence type="ECO:0000256" key="1">
    <source>
        <dbReference type="SAM" id="MobiDB-lite"/>
    </source>
</evidence>
<reference evidence="4 5" key="1">
    <citation type="submission" date="2019-05" db="EMBL/GenBank/DDBJ databases">
        <title>Emergence of the Ug99 lineage of the wheat stem rust pathogen through somatic hybridization.</title>
        <authorList>
            <person name="Li F."/>
            <person name="Upadhyaya N.M."/>
            <person name="Sperschneider J."/>
            <person name="Matny O."/>
            <person name="Nguyen-Phuc H."/>
            <person name="Mago R."/>
            <person name="Raley C."/>
            <person name="Miller M.E."/>
            <person name="Silverstein K.A.T."/>
            <person name="Henningsen E."/>
            <person name="Hirsch C.D."/>
            <person name="Visser B."/>
            <person name="Pretorius Z.A."/>
            <person name="Steffenson B.J."/>
            <person name="Schwessinger B."/>
            <person name="Dodds P.N."/>
            <person name="Figueroa M."/>
        </authorList>
    </citation>
    <scope>NUCLEOTIDE SEQUENCE [LARGE SCALE GENOMIC DNA]</scope>
    <source>
        <strain evidence="2">21-0</strain>
        <strain evidence="3 5">Ug99</strain>
    </source>
</reference>
<feature type="compositionally biased region" description="Basic and acidic residues" evidence="1">
    <location>
        <begin position="514"/>
        <end position="524"/>
    </location>
</feature>
<feature type="region of interest" description="Disordered" evidence="1">
    <location>
        <begin position="502"/>
        <end position="553"/>
    </location>
</feature>
<dbReference type="Proteomes" id="UP000324748">
    <property type="component" value="Unassembled WGS sequence"/>
</dbReference>
<accession>A0A5B0NC98</accession>
<keyword evidence="4" id="KW-1185">Reference proteome</keyword>
<name>A0A5B0NC98_PUCGR</name>
<dbReference type="EMBL" id="VSWC01000106">
    <property type="protein sequence ID" value="KAA1085588.1"/>
    <property type="molecule type" value="Genomic_DNA"/>
</dbReference>
<sequence>MVNRDENHNTNWQAILSRSIEYILEESRQMMKNLLVFTVALLHTTFPDGTICLPTEATILKPIKTERWDPELDGDLIQEAPEHAPINDYMIPIVDSPFALQAEDYGIIGSAEFEEYERWFYPHSHEFFFPSLDASQLPETIPSEAKSVENQTSDHLISSPLRGNDIQRRKKSNALKRCRTLFSSENPPEELPEDFILKLFGWVSLLNYPRPKNWKVNQLCIPVFQKDKSWKKISPTQEVSKLMKKVQDSINRSEQQVKKSEACRMAKILLTEIFYRNAQFLAFFTTSSSTAENHYSSAYTEIDRSTLSSTEQESLLKWLSKQFGTISEASNCIESGDSNCKTGGPSSSEVILSEYLERIQKRNMLNSIIGWETRKNRSKGKPQPVSYYEAEKTKFALKTLENYYRTTNSVKWIELFPQNFQIAKLFALLRLKQFKTNMSICGLLDDWSKLKVFPWSEPNLPHFESIGIEKGLNERINHFNFKSEVDTYFYEKNDLDSHKSRTLASSSLSNKTKQPCEHWSAKESSRKKKQKSMSGIKLELETHPEPSSTTFES</sequence>
<gene>
    <name evidence="2" type="ORF">PGT21_012311</name>
    <name evidence="3" type="ORF">PGTUg99_019962</name>
</gene>
<dbReference type="Proteomes" id="UP000325313">
    <property type="component" value="Unassembled WGS sequence"/>
</dbReference>
<organism evidence="2 4">
    <name type="scientific">Puccinia graminis f. sp. tritici</name>
    <dbReference type="NCBI Taxonomy" id="56615"/>
    <lineage>
        <taxon>Eukaryota</taxon>
        <taxon>Fungi</taxon>
        <taxon>Dikarya</taxon>
        <taxon>Basidiomycota</taxon>
        <taxon>Pucciniomycotina</taxon>
        <taxon>Pucciniomycetes</taxon>
        <taxon>Pucciniales</taxon>
        <taxon>Pucciniaceae</taxon>
        <taxon>Puccinia</taxon>
    </lineage>
</organism>
<proteinExistence type="predicted"/>
<evidence type="ECO:0000313" key="3">
    <source>
        <dbReference type="EMBL" id="KAA1135999.1"/>
    </source>
</evidence>